<dbReference type="Gene3D" id="3.30.565.10">
    <property type="entry name" value="Histidine kinase-like ATPase, C-terminal domain"/>
    <property type="match status" value="1"/>
</dbReference>
<evidence type="ECO:0000256" key="4">
    <source>
        <dbReference type="SAM" id="Phobius"/>
    </source>
</evidence>
<evidence type="ECO:0000256" key="1">
    <source>
        <dbReference type="ARBA" id="ARBA00022679"/>
    </source>
</evidence>
<feature type="domain" description="Histidine kinase/HSP90-like ATPase" evidence="5">
    <location>
        <begin position="343"/>
        <end position="430"/>
    </location>
</feature>
<dbReference type="eggNOG" id="COG4585">
    <property type="taxonomic scope" value="Bacteria"/>
</dbReference>
<feature type="transmembrane region" description="Helical" evidence="4">
    <location>
        <begin position="66"/>
        <end position="88"/>
    </location>
</feature>
<keyword evidence="4" id="KW-0812">Transmembrane</keyword>
<keyword evidence="4" id="KW-1133">Transmembrane helix</keyword>
<evidence type="ECO:0000313" key="7">
    <source>
        <dbReference type="EMBL" id="ABP56256.1"/>
    </source>
</evidence>
<dbReference type="GO" id="GO:0016301">
    <property type="term" value="F:kinase activity"/>
    <property type="evidence" value="ECO:0007669"/>
    <property type="project" value="UniProtKB-KW"/>
</dbReference>
<dbReference type="AlphaFoldDB" id="A4XBF7"/>
<evidence type="ECO:0000259" key="6">
    <source>
        <dbReference type="Pfam" id="PF04024"/>
    </source>
</evidence>
<dbReference type="InterPro" id="IPR007168">
    <property type="entry name" value="Phageshock_PspC_N"/>
</dbReference>
<dbReference type="GO" id="GO:0005524">
    <property type="term" value="F:ATP binding"/>
    <property type="evidence" value="ECO:0007669"/>
    <property type="project" value="UniProtKB-KW"/>
</dbReference>
<feature type="transmembrane region" description="Helical" evidence="4">
    <location>
        <begin position="100"/>
        <end position="120"/>
    </location>
</feature>
<dbReference type="Pfam" id="PF04024">
    <property type="entry name" value="PspC"/>
    <property type="match status" value="1"/>
</dbReference>
<reference evidence="8" key="1">
    <citation type="journal article" date="2007" name="Proc. Natl. Acad. Sci. U.S.A.">
        <title>Genome sequencing reveals complex secondary metabolome in the marine actinomycete Salinispora tropica.</title>
        <authorList>
            <person name="Udwary D.W."/>
            <person name="Zeigler L."/>
            <person name="Asolkar R.N."/>
            <person name="Singan V."/>
            <person name="Lapidus A."/>
            <person name="Fenical W."/>
            <person name="Jensen P.R."/>
            <person name="Moore B.S."/>
        </authorList>
    </citation>
    <scope>NUCLEOTIDE SEQUENCE [LARGE SCALE GENOMIC DNA]</scope>
    <source>
        <strain evidence="8">ATCC BAA-916 / DSM 44818 / CNB-440</strain>
    </source>
</reference>
<evidence type="ECO:0000256" key="3">
    <source>
        <dbReference type="ARBA" id="ARBA00023012"/>
    </source>
</evidence>
<keyword evidence="7" id="KW-0067">ATP-binding</keyword>
<dbReference type="InterPro" id="IPR050482">
    <property type="entry name" value="Sensor_HK_TwoCompSys"/>
</dbReference>
<keyword evidence="3" id="KW-0902">Two-component regulatory system</keyword>
<feature type="transmembrane region" description="Helical" evidence="4">
    <location>
        <begin position="126"/>
        <end position="148"/>
    </location>
</feature>
<dbReference type="InterPro" id="IPR036890">
    <property type="entry name" value="HATPase_C_sf"/>
</dbReference>
<protein>
    <submittedName>
        <fullName evidence="7">ATP-binding region, ATPase domain protein domain protein</fullName>
    </submittedName>
</protein>
<proteinExistence type="predicted"/>
<dbReference type="CDD" id="cd16917">
    <property type="entry name" value="HATPase_UhpB-NarQ-NarX-like"/>
    <property type="match status" value="1"/>
</dbReference>
<dbReference type="PANTHER" id="PTHR24421">
    <property type="entry name" value="NITRATE/NITRITE SENSOR PROTEIN NARX-RELATED"/>
    <property type="match status" value="1"/>
</dbReference>
<feature type="domain" description="Phage shock protein PspC N-terminal" evidence="6">
    <location>
        <begin position="32"/>
        <end position="87"/>
    </location>
</feature>
<dbReference type="STRING" id="369723.Strop_3825"/>
<dbReference type="InterPro" id="IPR003594">
    <property type="entry name" value="HATPase_dom"/>
</dbReference>
<gene>
    <name evidence="7" type="ordered locus">Strop_3825</name>
</gene>
<evidence type="ECO:0000256" key="2">
    <source>
        <dbReference type="ARBA" id="ARBA00022777"/>
    </source>
</evidence>
<dbReference type="EMBL" id="CP000667">
    <property type="protein sequence ID" value="ABP56256.1"/>
    <property type="molecule type" value="Genomic_DNA"/>
</dbReference>
<feature type="transmembrane region" description="Helical" evidence="4">
    <location>
        <begin position="180"/>
        <end position="202"/>
    </location>
</feature>
<keyword evidence="7" id="KW-0547">Nucleotide-binding</keyword>
<evidence type="ECO:0000313" key="8">
    <source>
        <dbReference type="Proteomes" id="UP000000235"/>
    </source>
</evidence>
<keyword evidence="4" id="KW-0472">Membrane</keyword>
<keyword evidence="1" id="KW-0808">Transferase</keyword>
<feature type="transmembrane region" description="Helical" evidence="4">
    <location>
        <begin position="41"/>
        <end position="60"/>
    </location>
</feature>
<dbReference type="KEGG" id="stp:Strop_3825"/>
<dbReference type="Pfam" id="PF02518">
    <property type="entry name" value="HATPase_c"/>
    <property type="match status" value="1"/>
</dbReference>
<keyword evidence="8" id="KW-1185">Reference proteome</keyword>
<dbReference type="PATRIC" id="fig|369723.5.peg.3949"/>
<keyword evidence="2" id="KW-0418">Kinase</keyword>
<sequence length="441" mass="47439">MTIGIGGACRSPANPPGLAREPPISIVTDPPRLYRAREHRIAAGVAAGVAGHLRIPVLWVRVAFMMLLGFNGLGLLLYAAFWAVVPLRPGDTATPPRRDVAQLLPFVAIGLLVLTLQMMLFDSVGATGAAGTAGWLVTIIAVGAGLIWHQSAPQRRGQWGGTLPVPWLSAVVEESDRRAFMLRFIGGGILVAVGIVGVAAVYSPTQNFDAVLNGVIFALVGLAGVGVVAAPVLWRTWNQLRLEREGRIREQERAELAAMVHDQVLHTLALIQRNASDGKTVTRLARGQERSLRNWLYRPTASPTERFAAALEQAAAEVEDAYAITVETVVVGDRETDERVGALVAAAREALVNAARHAGVQTVSLYAEVEPEQVSVFVRDRGRGFDPATVEDHRHGVRGSIIGRMKRHGGRAEIRSEPGEGTEIRLILPISRDGSTAERSR</sequence>
<dbReference type="Proteomes" id="UP000000235">
    <property type="component" value="Chromosome"/>
</dbReference>
<dbReference type="PANTHER" id="PTHR24421:SF61">
    <property type="entry name" value="OXYGEN SENSOR HISTIDINE KINASE NREB"/>
    <property type="match status" value="1"/>
</dbReference>
<dbReference type="GO" id="GO:0000160">
    <property type="term" value="P:phosphorelay signal transduction system"/>
    <property type="evidence" value="ECO:0007669"/>
    <property type="project" value="UniProtKB-KW"/>
</dbReference>
<organism evidence="7 8">
    <name type="scientific">Salinispora tropica (strain ATCC BAA-916 / DSM 44818 / JCM 13857 / NBRC 105044 / CNB-440)</name>
    <dbReference type="NCBI Taxonomy" id="369723"/>
    <lineage>
        <taxon>Bacteria</taxon>
        <taxon>Bacillati</taxon>
        <taxon>Actinomycetota</taxon>
        <taxon>Actinomycetes</taxon>
        <taxon>Micromonosporales</taxon>
        <taxon>Micromonosporaceae</taxon>
        <taxon>Salinispora</taxon>
    </lineage>
</organism>
<name>A4XBF7_SALTO</name>
<feature type="transmembrane region" description="Helical" evidence="4">
    <location>
        <begin position="214"/>
        <end position="234"/>
    </location>
</feature>
<dbReference type="SUPFAM" id="SSF55874">
    <property type="entry name" value="ATPase domain of HSP90 chaperone/DNA topoisomerase II/histidine kinase"/>
    <property type="match status" value="1"/>
</dbReference>
<dbReference type="HOGENOM" id="CLU_036172_0_0_11"/>
<accession>A4XBF7</accession>
<evidence type="ECO:0000259" key="5">
    <source>
        <dbReference type="Pfam" id="PF02518"/>
    </source>
</evidence>